<gene>
    <name evidence="1" type="ORF">P4T90_02455</name>
</gene>
<comment type="caution">
    <text evidence="1">The sequence shown here is derived from an EMBL/GenBank/DDBJ whole genome shotgun (WGS) entry which is preliminary data.</text>
</comment>
<name>A0ABU6MC08_9BACI</name>
<evidence type="ECO:0000313" key="1">
    <source>
        <dbReference type="EMBL" id="MED1201948.1"/>
    </source>
</evidence>
<keyword evidence="2" id="KW-1185">Reference proteome</keyword>
<reference evidence="1 2" key="1">
    <citation type="submission" date="2023-03" db="EMBL/GenBank/DDBJ databases">
        <title>Bacillus Genome Sequencing.</title>
        <authorList>
            <person name="Dunlap C."/>
        </authorList>
    </citation>
    <scope>NUCLEOTIDE SEQUENCE [LARGE SCALE GENOMIC DNA]</scope>
    <source>
        <strain evidence="1 2">B-23453</strain>
    </source>
</reference>
<accession>A0ABU6MC08</accession>
<sequence length="62" mass="7005">MDANCRFDPKEVYDRKLEEEFSFWLPVMAGIASKEEVSKMTAHQLGVANAAARLKLKLFEGS</sequence>
<dbReference type="EMBL" id="JARMAB010000004">
    <property type="protein sequence ID" value="MED1201948.1"/>
    <property type="molecule type" value="Genomic_DNA"/>
</dbReference>
<dbReference type="Proteomes" id="UP001341444">
    <property type="component" value="Unassembled WGS sequence"/>
</dbReference>
<organism evidence="1 2">
    <name type="scientific">Heyndrickxia acidicola</name>
    <dbReference type="NCBI Taxonomy" id="209389"/>
    <lineage>
        <taxon>Bacteria</taxon>
        <taxon>Bacillati</taxon>
        <taxon>Bacillota</taxon>
        <taxon>Bacilli</taxon>
        <taxon>Bacillales</taxon>
        <taxon>Bacillaceae</taxon>
        <taxon>Heyndrickxia</taxon>
    </lineage>
</organism>
<evidence type="ECO:0000313" key="2">
    <source>
        <dbReference type="Proteomes" id="UP001341444"/>
    </source>
</evidence>
<dbReference type="RefSeq" id="WP_066264493.1">
    <property type="nucleotide sequence ID" value="NZ_JARMAB010000004.1"/>
</dbReference>
<proteinExistence type="predicted"/>
<protein>
    <submittedName>
        <fullName evidence="1">Uncharacterized protein</fullName>
    </submittedName>
</protein>